<organism evidence="2 3">
    <name type="scientific">Lupinus luteus</name>
    <name type="common">European yellow lupine</name>
    <dbReference type="NCBI Taxonomy" id="3873"/>
    <lineage>
        <taxon>Eukaryota</taxon>
        <taxon>Viridiplantae</taxon>
        <taxon>Streptophyta</taxon>
        <taxon>Embryophyta</taxon>
        <taxon>Tracheophyta</taxon>
        <taxon>Spermatophyta</taxon>
        <taxon>Magnoliopsida</taxon>
        <taxon>eudicotyledons</taxon>
        <taxon>Gunneridae</taxon>
        <taxon>Pentapetalae</taxon>
        <taxon>rosids</taxon>
        <taxon>fabids</taxon>
        <taxon>Fabales</taxon>
        <taxon>Fabaceae</taxon>
        <taxon>Papilionoideae</taxon>
        <taxon>50 kb inversion clade</taxon>
        <taxon>genistoids sensu lato</taxon>
        <taxon>core genistoids</taxon>
        <taxon>Genisteae</taxon>
        <taxon>Lupinus</taxon>
    </lineage>
</organism>
<dbReference type="InterPro" id="IPR007608">
    <property type="entry name" value="Senescence_reg_S40"/>
</dbReference>
<dbReference type="PANTHER" id="PTHR33083">
    <property type="entry name" value="EXPRESSED PROTEIN"/>
    <property type="match status" value="1"/>
</dbReference>
<dbReference type="GO" id="GO:0010150">
    <property type="term" value="P:leaf senescence"/>
    <property type="evidence" value="ECO:0007669"/>
    <property type="project" value="UniProtKB-ARBA"/>
</dbReference>
<dbReference type="PANTHER" id="PTHR33083:SF49">
    <property type="entry name" value="SENESCENCE REGULATOR"/>
    <property type="match status" value="1"/>
</dbReference>
<protein>
    <recommendedName>
        <fullName evidence="4">Senescence regulator</fullName>
    </recommendedName>
</protein>
<evidence type="ECO:0000256" key="1">
    <source>
        <dbReference type="ARBA" id="ARBA00034773"/>
    </source>
</evidence>
<evidence type="ECO:0000313" key="3">
    <source>
        <dbReference type="Proteomes" id="UP001497480"/>
    </source>
</evidence>
<evidence type="ECO:0008006" key="4">
    <source>
        <dbReference type="Google" id="ProtNLM"/>
    </source>
</evidence>
<proteinExistence type="inferred from homology"/>
<dbReference type="Pfam" id="PF04520">
    <property type="entry name" value="Senescence_reg"/>
    <property type="match status" value="1"/>
</dbReference>
<sequence>MAEEFLESEVIFSDHYNHHRVIEHNIDDLELVSVPPKKISQGMRCTKNSNGGNKKMMANSLPVNIPERMLRWSMEEEDDDGEMMVPPHVMVERRISGGKMAYSVCTGNGRTLKGRDLSQVRNTILRMTGFLEA</sequence>
<dbReference type="AlphaFoldDB" id="A0AAV1VWJ7"/>
<keyword evidence="3" id="KW-1185">Reference proteome</keyword>
<comment type="similarity">
    <text evidence="1">Belongs to the senescence regulator S40 family.</text>
</comment>
<dbReference type="Proteomes" id="UP001497480">
    <property type="component" value="Unassembled WGS sequence"/>
</dbReference>
<reference evidence="2 3" key="1">
    <citation type="submission" date="2024-03" db="EMBL/GenBank/DDBJ databases">
        <authorList>
            <person name="Martinez-Hernandez J."/>
        </authorList>
    </citation>
    <scope>NUCLEOTIDE SEQUENCE [LARGE SCALE GENOMIC DNA]</scope>
</reference>
<dbReference type="EMBL" id="CAXHTB010000002">
    <property type="protein sequence ID" value="CAL0301278.1"/>
    <property type="molecule type" value="Genomic_DNA"/>
</dbReference>
<comment type="caution">
    <text evidence="2">The sequence shown here is derived from an EMBL/GenBank/DDBJ whole genome shotgun (WGS) entry which is preliminary data.</text>
</comment>
<accession>A0AAV1VWJ7</accession>
<evidence type="ECO:0000313" key="2">
    <source>
        <dbReference type="EMBL" id="CAL0301278.1"/>
    </source>
</evidence>
<gene>
    <name evidence="2" type="ORF">LLUT_LOCUS2338</name>
</gene>
<name>A0AAV1VWJ7_LUPLU</name>